<dbReference type="Proteomes" id="UP000254174">
    <property type="component" value="Unassembled WGS sequence"/>
</dbReference>
<evidence type="ECO:0000313" key="2">
    <source>
        <dbReference type="EMBL" id="STM17187.1"/>
    </source>
</evidence>
<dbReference type="EMBL" id="UGFC01000006">
    <property type="protein sequence ID" value="STM17187.1"/>
    <property type="molecule type" value="Genomic_DNA"/>
</dbReference>
<accession>A0A2X1MRI3</accession>
<keyword evidence="1" id="KW-0812">Transmembrane</keyword>
<name>A0A2X1MRI3_ECOLX</name>
<proteinExistence type="predicted"/>
<evidence type="ECO:0000256" key="1">
    <source>
        <dbReference type="SAM" id="Phobius"/>
    </source>
</evidence>
<organism evidence="2 3">
    <name type="scientific">Escherichia coli</name>
    <dbReference type="NCBI Taxonomy" id="562"/>
    <lineage>
        <taxon>Bacteria</taxon>
        <taxon>Pseudomonadati</taxon>
        <taxon>Pseudomonadota</taxon>
        <taxon>Gammaproteobacteria</taxon>
        <taxon>Enterobacterales</taxon>
        <taxon>Enterobacteriaceae</taxon>
        <taxon>Escherichia</taxon>
    </lineage>
</organism>
<keyword evidence="1" id="KW-0472">Membrane</keyword>
<dbReference type="AlphaFoldDB" id="A0A2X1MRI3"/>
<protein>
    <submittedName>
        <fullName evidence="2">Conjugal transfer pilus acetylation protein TraX</fullName>
    </submittedName>
</protein>
<gene>
    <name evidence="2" type="primary">traX_1</name>
    <name evidence="2" type="ORF">NCTC7922_03631</name>
</gene>
<feature type="transmembrane region" description="Helical" evidence="1">
    <location>
        <begin position="34"/>
        <end position="55"/>
    </location>
</feature>
<keyword evidence="1" id="KW-1133">Transmembrane helix</keyword>
<evidence type="ECO:0000313" key="3">
    <source>
        <dbReference type="Proteomes" id="UP000254174"/>
    </source>
</evidence>
<dbReference type="InterPro" id="IPR008875">
    <property type="entry name" value="TraX"/>
</dbReference>
<reference evidence="2 3" key="1">
    <citation type="submission" date="2018-06" db="EMBL/GenBank/DDBJ databases">
        <authorList>
            <consortium name="Pathogen Informatics"/>
            <person name="Doyle S."/>
        </authorList>
    </citation>
    <scope>NUCLEOTIDE SEQUENCE [LARGE SCALE GENOMIC DNA]</scope>
    <source>
        <strain evidence="2 3">NCTC7922</strain>
    </source>
</reference>
<dbReference type="Pfam" id="PF05857">
    <property type="entry name" value="TraX"/>
    <property type="match status" value="1"/>
</dbReference>
<sequence length="56" mass="6386">MFLAGRGAFPLFALVWGLNLSRHAHIRQPAINRLWGWGIIAQFAYYLAGFPWCVLP</sequence>